<dbReference type="EMBL" id="FOWC01000027">
    <property type="protein sequence ID" value="SFQ80032.1"/>
    <property type="molecule type" value="Genomic_DNA"/>
</dbReference>
<evidence type="ECO:0000256" key="1">
    <source>
        <dbReference type="SAM" id="SignalP"/>
    </source>
</evidence>
<dbReference type="AlphaFoldDB" id="A0A1I6BGG6"/>
<dbReference type="OrthoDB" id="7614910at2"/>
<dbReference type="PANTHER" id="PTHR37539:SF1">
    <property type="entry name" value="ER-BOUND OXYGENASE MPAB_MPAB'_RUBBER OXYGENASE CATALYTIC DOMAIN-CONTAINING PROTEIN"/>
    <property type="match status" value="1"/>
</dbReference>
<protein>
    <recommendedName>
        <fullName evidence="2">ER-bound oxygenase mpaB/mpaB'/Rubber oxygenase catalytic domain-containing protein</fullName>
    </recommendedName>
</protein>
<reference evidence="3 4" key="1">
    <citation type="submission" date="2016-10" db="EMBL/GenBank/DDBJ databases">
        <authorList>
            <person name="de Groot N.N."/>
        </authorList>
    </citation>
    <scope>NUCLEOTIDE SEQUENCE [LARGE SCALE GENOMIC DNA]</scope>
    <source>
        <strain evidence="3 4">DSM 44637</strain>
    </source>
</reference>
<keyword evidence="1" id="KW-0732">Signal</keyword>
<evidence type="ECO:0000259" key="2">
    <source>
        <dbReference type="Pfam" id="PF09995"/>
    </source>
</evidence>
<evidence type="ECO:0000313" key="3">
    <source>
        <dbReference type="EMBL" id="SFQ80032.1"/>
    </source>
</evidence>
<dbReference type="GO" id="GO:0016491">
    <property type="term" value="F:oxidoreductase activity"/>
    <property type="evidence" value="ECO:0007669"/>
    <property type="project" value="InterPro"/>
</dbReference>
<dbReference type="Pfam" id="PF09995">
    <property type="entry name" value="MPAB_Lcp_cat"/>
    <property type="match status" value="1"/>
</dbReference>
<sequence length="403" mass="43574">MENLSRRKALTLGAALGIAGMAGTTGTAWAWSGKGSIAGSGTGADPFQVWDDTADAVAKAVLAEGKVAAVNTAWESWIDNNAPLPAGMPDYLVAYLRQVNKLPSWADPAKLAASEKLYTRLSSYLFVSETLGSGIMSTVIPREARAVYWSAGGADMKQRAAKTFTFGYDLHNSQAWAPDGHFVVTANKTRLVHAAVRNLLPTSAKYQSGADQPKPISNGDILRTFHSVATFARSNMLKWNIALSTAEQDADLHAWQVALHLLGVQEQFIPRTWADAEAQAQQMLWPVLGPTEEGVSLAKTLLGYIEKPTLGLDSGFVNELVRYLLNDQMGDWLGLPRDYAQAALVRLEWPAYVAFREGASKIMPGSFSLFDQFVRGISMLYLNNGTSPTQTPITLPAANRPGA</sequence>
<dbReference type="PANTHER" id="PTHR37539">
    <property type="entry name" value="SECRETED PROTEIN-RELATED"/>
    <property type="match status" value="1"/>
</dbReference>
<accession>A0A1I6BGG6</accession>
<dbReference type="PROSITE" id="PS51318">
    <property type="entry name" value="TAT"/>
    <property type="match status" value="1"/>
</dbReference>
<feature type="chain" id="PRO_5011722699" description="ER-bound oxygenase mpaB/mpaB'/Rubber oxygenase catalytic domain-containing protein" evidence="1">
    <location>
        <begin position="31"/>
        <end position="403"/>
    </location>
</feature>
<dbReference type="RefSeq" id="WP_093577273.1">
    <property type="nucleotide sequence ID" value="NZ_FOWC01000027.1"/>
</dbReference>
<gene>
    <name evidence="3" type="ORF">SAMN05421854_12727</name>
</gene>
<feature type="signal peptide" evidence="1">
    <location>
        <begin position="1"/>
        <end position="30"/>
    </location>
</feature>
<proteinExistence type="predicted"/>
<dbReference type="STRING" id="112413.SAMN05421854_12727"/>
<feature type="domain" description="ER-bound oxygenase mpaB/mpaB'/Rubber oxygenase catalytic" evidence="2">
    <location>
        <begin position="126"/>
        <end position="345"/>
    </location>
</feature>
<name>A0A1I6BGG6_9PSEU</name>
<evidence type="ECO:0000313" key="4">
    <source>
        <dbReference type="Proteomes" id="UP000199137"/>
    </source>
</evidence>
<dbReference type="InterPro" id="IPR037473">
    <property type="entry name" value="Lcp-like"/>
</dbReference>
<dbReference type="Proteomes" id="UP000199137">
    <property type="component" value="Unassembled WGS sequence"/>
</dbReference>
<dbReference type="InterPro" id="IPR006311">
    <property type="entry name" value="TAT_signal"/>
</dbReference>
<organism evidence="3 4">
    <name type="scientific">Amycolatopsis rubida</name>
    <dbReference type="NCBI Taxonomy" id="112413"/>
    <lineage>
        <taxon>Bacteria</taxon>
        <taxon>Bacillati</taxon>
        <taxon>Actinomycetota</taxon>
        <taxon>Actinomycetes</taxon>
        <taxon>Pseudonocardiales</taxon>
        <taxon>Pseudonocardiaceae</taxon>
        <taxon>Amycolatopsis</taxon>
    </lineage>
</organism>
<dbReference type="InterPro" id="IPR018713">
    <property type="entry name" value="MPAB/Lcp_cat_dom"/>
</dbReference>